<organism evidence="2 3">
    <name type="scientific">Candidatus Yanofskybacteria bacterium RIFOXYD1_FULL_42_10</name>
    <dbReference type="NCBI Taxonomy" id="1802718"/>
    <lineage>
        <taxon>Bacteria</taxon>
        <taxon>Candidatus Yanofskyibacteriota</taxon>
    </lineage>
</organism>
<dbReference type="CDD" id="cd00082">
    <property type="entry name" value="HisKA"/>
    <property type="match status" value="1"/>
</dbReference>
<dbReference type="InterPro" id="IPR003661">
    <property type="entry name" value="HisK_dim/P_dom"/>
</dbReference>
<dbReference type="GO" id="GO:0000155">
    <property type="term" value="F:phosphorelay sensor kinase activity"/>
    <property type="evidence" value="ECO:0007669"/>
    <property type="project" value="InterPro"/>
</dbReference>
<accession>A0A1F8HX63</accession>
<comment type="caution">
    <text evidence="2">The sequence shown here is derived from an EMBL/GenBank/DDBJ whole genome shotgun (WGS) entry which is preliminary data.</text>
</comment>
<sequence>MTISILIILLSVVSLCIAIYIKMWRTRSKILHDFAHHIRNPLSIIKINNEIALLHPNLPLDIKTTLQSNIDELDRASKIVNDLLK</sequence>
<evidence type="ECO:0000313" key="2">
    <source>
        <dbReference type="EMBL" id="OGN41620.1"/>
    </source>
</evidence>
<dbReference type="EMBL" id="MGLG01000005">
    <property type="protein sequence ID" value="OGN41620.1"/>
    <property type="molecule type" value="Genomic_DNA"/>
</dbReference>
<reference evidence="2 3" key="1">
    <citation type="journal article" date="2016" name="Nat. Commun.">
        <title>Thousands of microbial genomes shed light on interconnected biogeochemical processes in an aquifer system.</title>
        <authorList>
            <person name="Anantharaman K."/>
            <person name="Brown C.T."/>
            <person name="Hug L.A."/>
            <person name="Sharon I."/>
            <person name="Castelle C.J."/>
            <person name="Probst A.J."/>
            <person name="Thomas B.C."/>
            <person name="Singh A."/>
            <person name="Wilkins M.J."/>
            <person name="Karaoz U."/>
            <person name="Brodie E.L."/>
            <person name="Williams K.H."/>
            <person name="Hubbard S.S."/>
            <person name="Banfield J.F."/>
        </authorList>
    </citation>
    <scope>NUCLEOTIDE SEQUENCE [LARGE SCALE GENOMIC DNA]</scope>
</reference>
<feature type="domain" description="Signal transduction histidine kinase dimerisation/phosphoacceptor" evidence="1">
    <location>
        <begin position="27"/>
        <end position="84"/>
    </location>
</feature>
<gene>
    <name evidence="2" type="ORF">A2606_00865</name>
</gene>
<dbReference type="InterPro" id="IPR036097">
    <property type="entry name" value="HisK_dim/P_sf"/>
</dbReference>
<name>A0A1F8HX63_9BACT</name>
<protein>
    <recommendedName>
        <fullName evidence="1">Signal transduction histidine kinase dimerisation/phosphoacceptor domain-containing protein</fullName>
    </recommendedName>
</protein>
<dbReference type="Pfam" id="PF00512">
    <property type="entry name" value="HisKA"/>
    <property type="match status" value="1"/>
</dbReference>
<dbReference type="Gene3D" id="1.10.287.130">
    <property type="match status" value="1"/>
</dbReference>
<proteinExistence type="predicted"/>
<dbReference type="Proteomes" id="UP000178043">
    <property type="component" value="Unassembled WGS sequence"/>
</dbReference>
<dbReference type="SUPFAM" id="SSF47384">
    <property type="entry name" value="Homodimeric domain of signal transducing histidine kinase"/>
    <property type="match status" value="1"/>
</dbReference>
<evidence type="ECO:0000313" key="3">
    <source>
        <dbReference type="Proteomes" id="UP000178043"/>
    </source>
</evidence>
<dbReference type="AlphaFoldDB" id="A0A1F8HX63"/>
<evidence type="ECO:0000259" key="1">
    <source>
        <dbReference type="Pfam" id="PF00512"/>
    </source>
</evidence>